<evidence type="ECO:0000313" key="2">
    <source>
        <dbReference type="EMBL" id="TVZ01365.1"/>
    </source>
</evidence>
<dbReference type="EMBL" id="RPFW01000007">
    <property type="protein sequence ID" value="TVZ01365.1"/>
    <property type="molecule type" value="Genomic_DNA"/>
</dbReference>
<name>A0A6P2BTF0_9ACTN</name>
<sequence>MLDRTLRLVDEGPRPFYQAAVVSLAGTSVLAMAIAALIRPQGPLPETQRLMIAVALAGAGLSAVLGRASLAGTGRSRPGTWLDRVAAPSDRAAIWLALAAWFPFLLVVVYYRAKATFPPPVRYIYFPYDDKRWETTAYLLGVLGPALWLTTAARVLIVGRGKPTTWGAWLTGLFRGSQR</sequence>
<accession>A0A6P2BTF0</accession>
<feature type="transmembrane region" description="Helical" evidence="1">
    <location>
        <begin position="92"/>
        <end position="113"/>
    </location>
</feature>
<proteinExistence type="predicted"/>
<feature type="transmembrane region" description="Helical" evidence="1">
    <location>
        <begin position="137"/>
        <end position="157"/>
    </location>
</feature>
<organism evidence="2 3">
    <name type="scientific">Trebonia kvetii</name>
    <dbReference type="NCBI Taxonomy" id="2480626"/>
    <lineage>
        <taxon>Bacteria</taxon>
        <taxon>Bacillati</taxon>
        <taxon>Actinomycetota</taxon>
        <taxon>Actinomycetes</taxon>
        <taxon>Streptosporangiales</taxon>
        <taxon>Treboniaceae</taxon>
        <taxon>Trebonia</taxon>
    </lineage>
</organism>
<comment type="caution">
    <text evidence="2">The sequence shown here is derived from an EMBL/GenBank/DDBJ whole genome shotgun (WGS) entry which is preliminary data.</text>
</comment>
<evidence type="ECO:0000256" key="1">
    <source>
        <dbReference type="SAM" id="Phobius"/>
    </source>
</evidence>
<keyword evidence="1" id="KW-0812">Transmembrane</keyword>
<keyword evidence="1" id="KW-1133">Transmembrane helix</keyword>
<dbReference type="AlphaFoldDB" id="A0A6P2BTF0"/>
<dbReference type="Proteomes" id="UP000460272">
    <property type="component" value="Unassembled WGS sequence"/>
</dbReference>
<reference evidence="2 3" key="1">
    <citation type="submission" date="2018-11" db="EMBL/GenBank/DDBJ databases">
        <title>Trebonia kvetii gen.nov., sp.nov., a novel acidophilic actinobacterium, and proposal of the new actinobacterial family Treboniaceae fam. nov.</title>
        <authorList>
            <person name="Rapoport D."/>
            <person name="Sagova-Mareckova M."/>
            <person name="Sedlacek I."/>
            <person name="Provaznik J."/>
            <person name="Kralova S."/>
            <person name="Pavlinic D."/>
            <person name="Benes V."/>
            <person name="Kopecky J."/>
        </authorList>
    </citation>
    <scope>NUCLEOTIDE SEQUENCE [LARGE SCALE GENOMIC DNA]</scope>
    <source>
        <strain evidence="2 3">15Tr583</strain>
    </source>
</reference>
<feature type="transmembrane region" description="Helical" evidence="1">
    <location>
        <begin position="16"/>
        <end position="38"/>
    </location>
</feature>
<evidence type="ECO:0000313" key="3">
    <source>
        <dbReference type="Proteomes" id="UP000460272"/>
    </source>
</evidence>
<feature type="transmembrane region" description="Helical" evidence="1">
    <location>
        <begin position="50"/>
        <end position="72"/>
    </location>
</feature>
<keyword evidence="1" id="KW-0472">Membrane</keyword>
<keyword evidence="3" id="KW-1185">Reference proteome</keyword>
<protein>
    <submittedName>
        <fullName evidence="2">Uncharacterized protein</fullName>
    </submittedName>
</protein>
<gene>
    <name evidence="2" type="ORF">EAS64_34430</name>
</gene>